<dbReference type="Gene3D" id="3.40.190.290">
    <property type="match status" value="1"/>
</dbReference>
<dbReference type="InterPro" id="IPR050950">
    <property type="entry name" value="HTH-type_LysR_regulators"/>
</dbReference>
<dbReference type="Pfam" id="PF03466">
    <property type="entry name" value="LysR_substrate"/>
    <property type="match status" value="1"/>
</dbReference>
<dbReference type="GO" id="GO:0003677">
    <property type="term" value="F:DNA binding"/>
    <property type="evidence" value="ECO:0007669"/>
    <property type="project" value="UniProtKB-KW"/>
</dbReference>
<proteinExistence type="inferred from homology"/>
<dbReference type="GO" id="GO:0003700">
    <property type="term" value="F:DNA-binding transcription factor activity"/>
    <property type="evidence" value="ECO:0007669"/>
    <property type="project" value="InterPro"/>
</dbReference>
<dbReference type="CDD" id="cd08434">
    <property type="entry name" value="PBP2_GltC_like"/>
    <property type="match status" value="1"/>
</dbReference>
<evidence type="ECO:0000256" key="2">
    <source>
        <dbReference type="ARBA" id="ARBA00023015"/>
    </source>
</evidence>
<name>A0A1V4INI1_9CLOT</name>
<comment type="similarity">
    <text evidence="1">Belongs to the LysR transcriptional regulatory family.</text>
</comment>
<evidence type="ECO:0000256" key="3">
    <source>
        <dbReference type="ARBA" id="ARBA00023125"/>
    </source>
</evidence>
<dbReference type="Proteomes" id="UP000191056">
    <property type="component" value="Unassembled WGS sequence"/>
</dbReference>
<gene>
    <name evidence="6" type="primary">gltC_4</name>
    <name evidence="6" type="ORF">CLCHR_24020</name>
    <name evidence="7" type="ORF">D2A34_12820</name>
</gene>
<comment type="caution">
    <text evidence="6">The sequence shown here is derived from an EMBL/GenBank/DDBJ whole genome shotgun (WGS) entry which is preliminary data.</text>
</comment>
<evidence type="ECO:0000313" key="7">
    <source>
        <dbReference type="EMBL" id="RII34057.1"/>
    </source>
</evidence>
<dbReference type="InterPro" id="IPR036388">
    <property type="entry name" value="WH-like_DNA-bd_sf"/>
</dbReference>
<sequence length="297" mass="33631">MNWQQLEYFKTVAETQNFTSAANLLSVTQPALSKSISKLEEELNVPLFEKSGRNIKLTRFGIMFLKHANIAIKEINEGVQELQDIINPMTGTVSISSLYTIGTHFIPSIISEFLKESPNIKFEFGIQSTSNILKGLKDGKFDFGFYDEFEDIKKYEEIESFPIKNEELVVIVPKNHHLADKTEVFLKDLKEESFVFFSEGIKGKMCSVFENLGFIPKVSMRPNESSMVVTGFVSAGIGISIVPDTPNLITHELSVLRIKEPYCYRTVHMGWLKNGYMTPSAKIFKDFVIEASSKIII</sequence>
<dbReference type="Pfam" id="PF00126">
    <property type="entry name" value="HTH_1"/>
    <property type="match status" value="1"/>
</dbReference>
<feature type="domain" description="HTH lysR-type" evidence="5">
    <location>
        <begin position="1"/>
        <end position="58"/>
    </location>
</feature>
<dbReference type="SUPFAM" id="SSF53850">
    <property type="entry name" value="Periplasmic binding protein-like II"/>
    <property type="match status" value="1"/>
</dbReference>
<evidence type="ECO:0000256" key="1">
    <source>
        <dbReference type="ARBA" id="ARBA00009437"/>
    </source>
</evidence>
<dbReference type="InterPro" id="IPR000847">
    <property type="entry name" value="LysR_HTH_N"/>
</dbReference>
<dbReference type="AlphaFoldDB" id="A0A1V4INI1"/>
<dbReference type="PANTHER" id="PTHR30419">
    <property type="entry name" value="HTH-TYPE TRANSCRIPTIONAL REGULATOR YBHD"/>
    <property type="match status" value="1"/>
</dbReference>
<dbReference type="GO" id="GO:0005829">
    <property type="term" value="C:cytosol"/>
    <property type="evidence" value="ECO:0007669"/>
    <property type="project" value="TreeGrafter"/>
</dbReference>
<dbReference type="InterPro" id="IPR005119">
    <property type="entry name" value="LysR_subst-bd"/>
</dbReference>
<evidence type="ECO:0000313" key="9">
    <source>
        <dbReference type="Proteomes" id="UP000265930"/>
    </source>
</evidence>
<reference evidence="6 8" key="1">
    <citation type="submission" date="2017-03" db="EMBL/GenBank/DDBJ databases">
        <title>Genome sequence of Clostridium chromiireducens DSM 23318.</title>
        <authorList>
            <person name="Poehlein A."/>
            <person name="Daniel R."/>
        </authorList>
    </citation>
    <scope>NUCLEOTIDE SEQUENCE [LARGE SCALE GENOMIC DNA]</scope>
    <source>
        <strain evidence="6 8">DSM 23318</strain>
    </source>
</reference>
<evidence type="ECO:0000259" key="5">
    <source>
        <dbReference type="PROSITE" id="PS50931"/>
    </source>
</evidence>
<evidence type="ECO:0000256" key="4">
    <source>
        <dbReference type="ARBA" id="ARBA00023163"/>
    </source>
</evidence>
<evidence type="ECO:0000313" key="8">
    <source>
        <dbReference type="Proteomes" id="UP000191056"/>
    </source>
</evidence>
<dbReference type="RefSeq" id="WP_079440028.1">
    <property type="nucleotide sequence ID" value="NZ_JBLZIA010000013.1"/>
</dbReference>
<keyword evidence="4" id="KW-0804">Transcription</keyword>
<dbReference type="EMBL" id="QXDJ01000003">
    <property type="protein sequence ID" value="RII34057.1"/>
    <property type="molecule type" value="Genomic_DNA"/>
</dbReference>
<dbReference type="FunFam" id="1.10.10.10:FF:000001">
    <property type="entry name" value="LysR family transcriptional regulator"/>
    <property type="match status" value="1"/>
</dbReference>
<dbReference type="PROSITE" id="PS50931">
    <property type="entry name" value="HTH_LYSR"/>
    <property type="match status" value="1"/>
</dbReference>
<accession>A0A1V4INI1</accession>
<dbReference type="EMBL" id="MZGT01000029">
    <property type="protein sequence ID" value="OPJ61608.1"/>
    <property type="molecule type" value="Genomic_DNA"/>
</dbReference>
<organism evidence="6 8">
    <name type="scientific">Clostridium chromiireducens</name>
    <dbReference type="NCBI Taxonomy" id="225345"/>
    <lineage>
        <taxon>Bacteria</taxon>
        <taxon>Bacillati</taxon>
        <taxon>Bacillota</taxon>
        <taxon>Clostridia</taxon>
        <taxon>Eubacteriales</taxon>
        <taxon>Clostridiaceae</taxon>
        <taxon>Clostridium</taxon>
    </lineage>
</organism>
<dbReference type="STRING" id="225345.CLCHR_24020"/>
<dbReference type="PANTHER" id="PTHR30419:SF28">
    <property type="entry name" value="HTH-TYPE TRANSCRIPTIONAL REGULATOR BSDA"/>
    <property type="match status" value="1"/>
</dbReference>
<reference evidence="7 9" key="2">
    <citation type="submission" date="2018-08" db="EMBL/GenBank/DDBJ databases">
        <title>Genome of Clostridium chromiireducens C1, DSM12136.</title>
        <authorList>
            <person name="Xing M."/>
            <person name="Wei Y."/>
            <person name="Ang E.L."/>
            <person name="Zhao H."/>
            <person name="Zhang Y."/>
        </authorList>
    </citation>
    <scope>NUCLEOTIDE SEQUENCE [LARGE SCALE GENOMIC DNA]</scope>
    <source>
        <strain evidence="7 9">C1</strain>
    </source>
</reference>
<dbReference type="PRINTS" id="PR00039">
    <property type="entry name" value="HTHLYSR"/>
</dbReference>
<dbReference type="Proteomes" id="UP000265930">
    <property type="component" value="Unassembled WGS sequence"/>
</dbReference>
<keyword evidence="3" id="KW-0238">DNA-binding</keyword>
<evidence type="ECO:0000313" key="6">
    <source>
        <dbReference type="EMBL" id="OPJ61608.1"/>
    </source>
</evidence>
<dbReference type="Gene3D" id="1.10.10.10">
    <property type="entry name" value="Winged helix-like DNA-binding domain superfamily/Winged helix DNA-binding domain"/>
    <property type="match status" value="1"/>
</dbReference>
<keyword evidence="2" id="KW-0805">Transcription regulation</keyword>
<protein>
    <submittedName>
        <fullName evidence="6">HTH-type transcriptional regulator GltC</fullName>
    </submittedName>
    <submittedName>
        <fullName evidence="7">LysR family transcriptional regulator</fullName>
    </submittedName>
</protein>
<dbReference type="OrthoDB" id="1652954at2"/>
<dbReference type="InterPro" id="IPR036390">
    <property type="entry name" value="WH_DNA-bd_sf"/>
</dbReference>
<keyword evidence="8" id="KW-1185">Reference proteome</keyword>
<dbReference type="SUPFAM" id="SSF46785">
    <property type="entry name" value="Winged helix' DNA-binding domain"/>
    <property type="match status" value="1"/>
</dbReference>